<evidence type="ECO:0000256" key="1">
    <source>
        <dbReference type="SAM" id="Coils"/>
    </source>
</evidence>
<proteinExistence type="predicted"/>
<organism evidence="2 3">
    <name type="scientific">Chloropicon roscoffensis</name>
    <dbReference type="NCBI Taxonomy" id="1461544"/>
    <lineage>
        <taxon>Eukaryota</taxon>
        <taxon>Viridiplantae</taxon>
        <taxon>Chlorophyta</taxon>
        <taxon>Chloropicophyceae</taxon>
        <taxon>Chloropicales</taxon>
        <taxon>Chloropicaceae</taxon>
        <taxon>Chloropicon</taxon>
    </lineage>
</organism>
<sequence>MSFVVEVLLLYAGLVTFALLHLLAQRSREEQSMASNSARVEAEIAGLQAEVQAQWAKAEGIKRQAENQAAMSERLLYENQSLKEQLRDLDRRSENLSFKKDD</sequence>
<evidence type="ECO:0000313" key="2">
    <source>
        <dbReference type="EMBL" id="WZN62971.1"/>
    </source>
</evidence>
<feature type="coiled-coil region" evidence="1">
    <location>
        <begin position="72"/>
        <end position="99"/>
    </location>
</feature>
<dbReference type="EMBL" id="CP151506">
    <property type="protein sequence ID" value="WZN62971.1"/>
    <property type="molecule type" value="Genomic_DNA"/>
</dbReference>
<dbReference type="Proteomes" id="UP001472866">
    <property type="component" value="Chromosome 06"/>
</dbReference>
<accession>A0AAX4PB06</accession>
<gene>
    <name evidence="2" type="ORF">HKI87_06g45160</name>
</gene>
<keyword evidence="3" id="KW-1185">Reference proteome</keyword>
<evidence type="ECO:0008006" key="4">
    <source>
        <dbReference type="Google" id="ProtNLM"/>
    </source>
</evidence>
<reference evidence="2 3" key="1">
    <citation type="submission" date="2024-03" db="EMBL/GenBank/DDBJ databases">
        <title>Complete genome sequence of the green alga Chloropicon roscoffensis RCC1871.</title>
        <authorList>
            <person name="Lemieux C."/>
            <person name="Pombert J.-F."/>
            <person name="Otis C."/>
            <person name="Turmel M."/>
        </authorList>
    </citation>
    <scope>NUCLEOTIDE SEQUENCE [LARGE SCALE GENOMIC DNA]</scope>
    <source>
        <strain evidence="2 3">RCC1871</strain>
    </source>
</reference>
<dbReference type="AlphaFoldDB" id="A0AAX4PB06"/>
<protein>
    <recommendedName>
        <fullName evidence="4">DNA recombination protein RmuC</fullName>
    </recommendedName>
</protein>
<name>A0AAX4PB06_9CHLO</name>
<evidence type="ECO:0000313" key="3">
    <source>
        <dbReference type="Proteomes" id="UP001472866"/>
    </source>
</evidence>
<keyword evidence="1" id="KW-0175">Coiled coil</keyword>